<evidence type="ECO:0000313" key="1">
    <source>
        <dbReference type="EMBL" id="RLM98894.1"/>
    </source>
</evidence>
<dbReference type="Gene3D" id="3.80.10.10">
    <property type="entry name" value="Ribonuclease Inhibitor"/>
    <property type="match status" value="1"/>
</dbReference>
<sequence length="567" mass="62966">MGCLGSPFTTDALAQFVPSPPTRSESHPNTGDPLLIDDMVVLVPRPYQIRSISIAADEAALTSVLSRRWGLLWRSSGNVNLNVRIPDAERNDRSYSQREEDLFSHRDAFVRAAHATLDAAADACVTRLTLHVEDPKGDDTYKFLHRTRHWRGEHEHDVIGGLVSHPAACRVKELCIAAVGGRERASSNDEEPDSRPFYMAGRMDILGSLPLKALRVLDVTRCSDLSPPAADAFPRLETLRLRHCSLKSSDIQALMDAAPGLASVHLESVFFKGFRAGSGEAPGVCLRCRAVTELVLELCGMEGQEDDGGDRGSVDIDAPRLRHLRYKGTECRLSLTSPSPDMVVLELHFVQFRYHYQSRDYDPDKTRVLLWQSVRSFTNARVLKLRVNSLKDIAVGKARRGKLLCTFRDAVRLELEGAHHPTTSKTAAVAIANLLRCCPAVRDLRLTLSAVPANSVKNSDYGPAFLERKDRLDYEKSVGRFMRLRLNPVISLDGNDEHDEVHDDGIPGLSGHSLICLQSSLRRVGLQFRLENNSSCFGTRLVKFFTGNAKVLEEICVDSGNRKLCEH</sequence>
<proteinExistence type="predicted"/>
<reference evidence="2" key="1">
    <citation type="journal article" date="2019" name="Nat. Commun.">
        <title>The genome of broomcorn millet.</title>
        <authorList>
            <person name="Zou C."/>
            <person name="Miki D."/>
            <person name="Li D."/>
            <person name="Tang Q."/>
            <person name="Xiao L."/>
            <person name="Rajput S."/>
            <person name="Deng P."/>
            <person name="Jia W."/>
            <person name="Huang R."/>
            <person name="Zhang M."/>
            <person name="Sun Y."/>
            <person name="Hu J."/>
            <person name="Fu X."/>
            <person name="Schnable P.S."/>
            <person name="Li F."/>
            <person name="Zhang H."/>
            <person name="Feng B."/>
            <person name="Zhu X."/>
            <person name="Liu R."/>
            <person name="Schnable J.C."/>
            <person name="Zhu J.-K."/>
            <person name="Zhang H."/>
        </authorList>
    </citation>
    <scope>NUCLEOTIDE SEQUENCE [LARGE SCALE GENOMIC DNA]</scope>
</reference>
<dbReference type="PANTHER" id="PTHR32141:SF26">
    <property type="entry name" value="OS08G0328600 PROTEIN"/>
    <property type="match status" value="1"/>
</dbReference>
<dbReference type="PANTHER" id="PTHR32141">
    <property type="match status" value="1"/>
</dbReference>
<organism evidence="1 2">
    <name type="scientific">Panicum miliaceum</name>
    <name type="common">Proso millet</name>
    <name type="synonym">Broomcorn millet</name>
    <dbReference type="NCBI Taxonomy" id="4540"/>
    <lineage>
        <taxon>Eukaryota</taxon>
        <taxon>Viridiplantae</taxon>
        <taxon>Streptophyta</taxon>
        <taxon>Embryophyta</taxon>
        <taxon>Tracheophyta</taxon>
        <taxon>Spermatophyta</taxon>
        <taxon>Magnoliopsida</taxon>
        <taxon>Liliopsida</taxon>
        <taxon>Poales</taxon>
        <taxon>Poaceae</taxon>
        <taxon>PACMAD clade</taxon>
        <taxon>Panicoideae</taxon>
        <taxon>Panicodae</taxon>
        <taxon>Paniceae</taxon>
        <taxon>Panicinae</taxon>
        <taxon>Panicum</taxon>
        <taxon>Panicum sect. Panicum</taxon>
    </lineage>
</organism>
<accession>A0A3L6RAL6</accession>
<dbReference type="EMBL" id="PQIB02000009">
    <property type="protein sequence ID" value="RLM98894.1"/>
    <property type="molecule type" value="Genomic_DNA"/>
</dbReference>
<keyword evidence="2" id="KW-1185">Reference proteome</keyword>
<evidence type="ECO:0000313" key="2">
    <source>
        <dbReference type="Proteomes" id="UP000275267"/>
    </source>
</evidence>
<gene>
    <name evidence="1" type="ORF">C2845_PM06G24290</name>
</gene>
<dbReference type="AlphaFoldDB" id="A0A3L6RAL6"/>
<dbReference type="Proteomes" id="UP000275267">
    <property type="component" value="Unassembled WGS sequence"/>
</dbReference>
<evidence type="ECO:0008006" key="3">
    <source>
        <dbReference type="Google" id="ProtNLM"/>
    </source>
</evidence>
<comment type="caution">
    <text evidence="1">The sequence shown here is derived from an EMBL/GenBank/DDBJ whole genome shotgun (WGS) entry which is preliminary data.</text>
</comment>
<dbReference type="STRING" id="4540.A0A3L6RAL6"/>
<dbReference type="InterPro" id="IPR055302">
    <property type="entry name" value="F-box_dom-containing"/>
</dbReference>
<dbReference type="InterPro" id="IPR032675">
    <property type="entry name" value="LRR_dom_sf"/>
</dbReference>
<protein>
    <recommendedName>
        <fullName evidence="3">FBD domain-containing protein</fullName>
    </recommendedName>
</protein>
<name>A0A3L6RAL6_PANMI</name>
<dbReference type="SUPFAM" id="SSF52047">
    <property type="entry name" value="RNI-like"/>
    <property type="match status" value="1"/>
</dbReference>
<dbReference type="OrthoDB" id="670854at2759"/>